<dbReference type="Pfam" id="PF06985">
    <property type="entry name" value="HET"/>
    <property type="match status" value="1"/>
</dbReference>
<proteinExistence type="predicted"/>
<dbReference type="PANTHER" id="PTHR33112">
    <property type="entry name" value="DOMAIN PROTEIN, PUTATIVE-RELATED"/>
    <property type="match status" value="1"/>
</dbReference>
<dbReference type="EMBL" id="PDXA01000007">
    <property type="protein sequence ID" value="RYN56481.1"/>
    <property type="molecule type" value="Genomic_DNA"/>
</dbReference>
<evidence type="ECO:0000259" key="1">
    <source>
        <dbReference type="Pfam" id="PF06985"/>
    </source>
</evidence>
<dbReference type="InterPro" id="IPR010730">
    <property type="entry name" value="HET"/>
</dbReference>
<dbReference type="EMBL" id="PDXF01000139">
    <property type="protein sequence ID" value="RYN86523.1"/>
    <property type="molecule type" value="Genomic_DNA"/>
</dbReference>
<accession>A0A4Q4P009</accession>
<sequence length="625" mass="71635">MGQKRDYFLVNLAAMNLDLRPVEGRLCIVTKDPRIYASTYKRENQFPIHQLMLPMDAIPLCSQDGTRHLPFGQDEYESISQWLRTCMTDHPKECPQTPVRDTFTVYCIDCKDERVVPIPYNAKYLALSYVWGDAKASNDDGHLSDASPIIKDAMIATLRLCFRYLWVDRYCINQHDTTQKHQQIANMGNIYAGATLTFIAAGRTDHAVGLPGVSSCQCNSGAESQLGPYSFVRFFSNPKDEIRGSQWATRGWTYQEAVMSVRKLVFTSNGFYTQCNIQHSFGNSHPVNGQTIILSRKNTEMDRRLFRDPEPSIATTVVFPGIYTDQPIRPSKSVLDEFFDHISEYIPRHLSYESDRLNAIQGVLNEFRLKKEPLFQIFGIPFNPASEWTVNATLLWRMQNHRVRRRTDFPSWSWLGWQYIDKIPDRCIFLSDLGVPAYRVPRSRRFYRASGAGLSLDEHSARISVEFLGGGLLNLTEAHQSSIAVDVALPREARIMPHLVIHGISVPFILDRDEINDWVHVDALSRPFHRKSSLLPFEFRMWLDLPDAQEKDGFHRNQARELFLGRFGVVIRVLILRENGDAWTRIGIGEYSGKDSTTNEYGVGAVEKAYLKSLKRFEKSTIRLT</sequence>
<keyword evidence="5" id="KW-1185">Reference proteome</keyword>
<evidence type="ECO:0000313" key="4">
    <source>
        <dbReference type="Proteomes" id="UP000292402"/>
    </source>
</evidence>
<evidence type="ECO:0000313" key="3">
    <source>
        <dbReference type="EMBL" id="RYN86523.1"/>
    </source>
</evidence>
<reference evidence="3" key="1">
    <citation type="submission" date="2017-10" db="EMBL/GenBank/DDBJ databases">
        <authorList>
            <person name="Armitage A.D."/>
            <person name="Barbara D.J."/>
            <person name="Woodhall J.W."/>
            <person name="Sreenivasaprasad S."/>
            <person name="Lane C.R."/>
            <person name="Clarkson J.P."/>
            <person name="Harrison R.J."/>
        </authorList>
    </citation>
    <scope>NUCLEOTIDE SEQUENCE</scope>
    <source>
        <strain evidence="3">FERA 635</strain>
    </source>
</reference>
<name>A0A4Q4P009_9PLEO</name>
<evidence type="ECO:0000313" key="2">
    <source>
        <dbReference type="EMBL" id="RYN56481.1"/>
    </source>
</evidence>
<feature type="domain" description="Heterokaryon incompatibility" evidence="1">
    <location>
        <begin position="124"/>
        <end position="256"/>
    </location>
</feature>
<gene>
    <name evidence="2" type="ORF">AA0114_g2730</name>
    <name evidence="3" type="ORF">AA0119_g12821</name>
</gene>
<dbReference type="OrthoDB" id="5428863at2759"/>
<dbReference type="Proteomes" id="UP000293195">
    <property type="component" value="Unassembled WGS sequence"/>
</dbReference>
<protein>
    <recommendedName>
        <fullName evidence="1">Heterokaryon incompatibility domain-containing protein</fullName>
    </recommendedName>
</protein>
<dbReference type="PANTHER" id="PTHR33112:SF1">
    <property type="entry name" value="HETEROKARYON INCOMPATIBILITY DOMAIN-CONTAINING PROTEIN"/>
    <property type="match status" value="1"/>
</dbReference>
<reference evidence="2" key="3">
    <citation type="journal article" date="2019" name="J. ISSAAS">
        <title>Genomics, evolutionary history and diagnostics of the Alternaria alternata species group including apple and Asian pear pathotypes.</title>
        <authorList>
            <person name="Armitage A.D."/>
            <person name="Cockerton H.M."/>
            <person name="Sreenivasaprasad S."/>
            <person name="Woodhall J."/>
            <person name="Lane C."/>
            <person name="Harrison R.J."/>
            <person name="Clarkson J.P."/>
        </authorList>
    </citation>
    <scope>NUCLEOTIDE SEQUENCE</scope>
    <source>
        <strain evidence="2">FERA 1082</strain>
    </source>
</reference>
<comment type="caution">
    <text evidence="2">The sequence shown here is derived from an EMBL/GenBank/DDBJ whole genome shotgun (WGS) entry which is preliminary data.</text>
</comment>
<reference evidence="4 5" key="2">
    <citation type="journal article" date="2019" name="bioRxiv">
        <title>Genomics, evolutionary history and diagnostics of the Alternaria alternata species group including apple and Asian pear pathotypes.</title>
        <authorList>
            <person name="Armitage A.D."/>
            <person name="Cockerton H.M."/>
            <person name="Sreenivasaprasad S."/>
            <person name="Woodhall J.W."/>
            <person name="Lane C.R."/>
            <person name="Harrison R.J."/>
            <person name="Clarkson J.P."/>
        </authorList>
    </citation>
    <scope>NUCLEOTIDE SEQUENCE [LARGE SCALE GENOMIC DNA]</scope>
    <source>
        <strain evidence="4">FERA 1082</strain>
        <strain evidence="5">FERA 635</strain>
    </source>
</reference>
<dbReference type="Proteomes" id="UP000292402">
    <property type="component" value="Unassembled WGS sequence"/>
</dbReference>
<evidence type="ECO:0000313" key="5">
    <source>
        <dbReference type="Proteomes" id="UP000293195"/>
    </source>
</evidence>
<organism evidence="2 4">
    <name type="scientific">Alternaria tenuissima</name>
    <dbReference type="NCBI Taxonomy" id="119927"/>
    <lineage>
        <taxon>Eukaryota</taxon>
        <taxon>Fungi</taxon>
        <taxon>Dikarya</taxon>
        <taxon>Ascomycota</taxon>
        <taxon>Pezizomycotina</taxon>
        <taxon>Dothideomycetes</taxon>
        <taxon>Pleosporomycetidae</taxon>
        <taxon>Pleosporales</taxon>
        <taxon>Pleosporineae</taxon>
        <taxon>Pleosporaceae</taxon>
        <taxon>Alternaria</taxon>
        <taxon>Alternaria sect. Alternaria</taxon>
        <taxon>Alternaria alternata complex</taxon>
    </lineage>
</organism>
<dbReference type="AlphaFoldDB" id="A0A4Q4P009"/>